<proteinExistence type="predicted"/>
<dbReference type="GO" id="GO:0015035">
    <property type="term" value="F:protein-disulfide reductase activity"/>
    <property type="evidence" value="ECO:0007669"/>
    <property type="project" value="InterPro"/>
</dbReference>
<dbReference type="Proteomes" id="UP000886657">
    <property type="component" value="Unassembled WGS sequence"/>
</dbReference>
<protein>
    <submittedName>
        <fullName evidence="1">DUF393 domain-containing protein</fullName>
    </submittedName>
</protein>
<reference evidence="1" key="1">
    <citation type="submission" date="2020-10" db="EMBL/GenBank/DDBJ databases">
        <title>Connecting structure to function with the recovery of over 1000 high-quality activated sludge metagenome-assembled genomes encoding full-length rRNA genes using long-read sequencing.</title>
        <authorList>
            <person name="Singleton C.M."/>
            <person name="Petriglieri F."/>
            <person name="Kristensen J.M."/>
            <person name="Kirkegaard R.H."/>
            <person name="Michaelsen T.Y."/>
            <person name="Andersen M.H."/>
            <person name="Karst S.M."/>
            <person name="Dueholm M.S."/>
            <person name="Nielsen P.H."/>
            <person name="Albertsen M."/>
        </authorList>
    </citation>
    <scope>NUCLEOTIDE SEQUENCE</scope>
    <source>
        <strain evidence="1">Skiv_18-Q3-R9-52_MAXAC.067</strain>
    </source>
</reference>
<accession>A0A9D7SJE8</accession>
<organism evidence="1 2">
    <name type="scientific">Candidatus Geothrix skivensis</name>
    <dbReference type="NCBI Taxonomy" id="2954439"/>
    <lineage>
        <taxon>Bacteria</taxon>
        <taxon>Pseudomonadati</taxon>
        <taxon>Acidobacteriota</taxon>
        <taxon>Holophagae</taxon>
        <taxon>Holophagales</taxon>
        <taxon>Holophagaceae</taxon>
        <taxon>Geothrix</taxon>
    </lineage>
</organism>
<gene>
    <name evidence="1" type="ORF">IPP58_13920</name>
</gene>
<evidence type="ECO:0000313" key="2">
    <source>
        <dbReference type="Proteomes" id="UP000886657"/>
    </source>
</evidence>
<name>A0A9D7SJE8_9BACT</name>
<sequence length="127" mass="13858">MTRLFFDGDCGMCQSAVQFVARQDRSDGLRFAPLGGPTCRRLLPESVRTGLPDSLVVLTPAGTLLVRSDAVIHLLRRMGPAGRLGGFLLSCLPGCLRDWAYGLIAGQRSRNIGCARISHSRDDRFEP</sequence>
<dbReference type="InterPro" id="IPR007263">
    <property type="entry name" value="DCC1-like"/>
</dbReference>
<dbReference type="AlphaFoldDB" id="A0A9D7SJE8"/>
<comment type="caution">
    <text evidence="1">The sequence shown here is derived from an EMBL/GenBank/DDBJ whole genome shotgun (WGS) entry which is preliminary data.</text>
</comment>
<dbReference type="EMBL" id="JADKIO010000010">
    <property type="protein sequence ID" value="MBK9797562.1"/>
    <property type="molecule type" value="Genomic_DNA"/>
</dbReference>
<dbReference type="Pfam" id="PF04134">
    <property type="entry name" value="DCC1-like"/>
    <property type="match status" value="1"/>
</dbReference>
<evidence type="ECO:0000313" key="1">
    <source>
        <dbReference type="EMBL" id="MBK9797562.1"/>
    </source>
</evidence>